<evidence type="ECO:0000256" key="1">
    <source>
        <dbReference type="ARBA" id="ARBA00004141"/>
    </source>
</evidence>
<evidence type="ECO:0000256" key="7">
    <source>
        <dbReference type="SAM" id="MobiDB-lite"/>
    </source>
</evidence>
<dbReference type="PANTHER" id="PTHR11662">
    <property type="entry name" value="SOLUTE CARRIER FAMILY 17"/>
    <property type="match status" value="1"/>
</dbReference>
<keyword evidence="6 8" id="KW-0472">Membrane</keyword>
<dbReference type="PANTHER" id="PTHR11662:SF399">
    <property type="entry name" value="FI19708P1-RELATED"/>
    <property type="match status" value="1"/>
</dbReference>
<dbReference type="GO" id="GO:0015293">
    <property type="term" value="F:symporter activity"/>
    <property type="evidence" value="ECO:0007669"/>
    <property type="project" value="UniProtKB-KW"/>
</dbReference>
<evidence type="ECO:0000256" key="2">
    <source>
        <dbReference type="ARBA" id="ARBA00022448"/>
    </source>
</evidence>
<dbReference type="InterPro" id="IPR020846">
    <property type="entry name" value="MFS_dom"/>
</dbReference>
<name>A0A6A7G436_9CRUS</name>
<feature type="transmembrane region" description="Helical" evidence="8">
    <location>
        <begin position="64"/>
        <end position="84"/>
    </location>
</feature>
<dbReference type="FunFam" id="1.20.1250.20:FF:000003">
    <property type="entry name" value="Solute carrier family 17 member 3"/>
    <property type="match status" value="1"/>
</dbReference>
<feature type="transmembrane region" description="Helical" evidence="8">
    <location>
        <begin position="104"/>
        <end position="124"/>
    </location>
</feature>
<comment type="subcellular location">
    <subcellularLocation>
        <location evidence="1">Membrane</location>
        <topology evidence="1">Multi-pass membrane protein</topology>
    </subcellularLocation>
</comment>
<evidence type="ECO:0000313" key="10">
    <source>
        <dbReference type="EMBL" id="LAC25656.1"/>
    </source>
</evidence>
<evidence type="ECO:0000259" key="9">
    <source>
        <dbReference type="PROSITE" id="PS50850"/>
    </source>
</evidence>
<evidence type="ECO:0000256" key="3">
    <source>
        <dbReference type="ARBA" id="ARBA00022692"/>
    </source>
</evidence>
<evidence type="ECO:0000256" key="4">
    <source>
        <dbReference type="ARBA" id="ARBA00022847"/>
    </source>
</evidence>
<feature type="region of interest" description="Disordered" evidence="7">
    <location>
        <begin position="266"/>
        <end position="291"/>
    </location>
</feature>
<feature type="domain" description="Major facilitator superfamily (MFS) profile" evidence="9">
    <location>
        <begin position="1"/>
        <end position="262"/>
    </location>
</feature>
<keyword evidence="3 8" id="KW-0812">Transmembrane</keyword>
<dbReference type="Pfam" id="PF07690">
    <property type="entry name" value="MFS_1"/>
    <property type="match status" value="1"/>
</dbReference>
<dbReference type="EMBL" id="IACT01006526">
    <property type="protein sequence ID" value="LAC25656.1"/>
    <property type="molecule type" value="mRNA"/>
</dbReference>
<accession>A0A6A7G436</accession>
<evidence type="ECO:0000256" key="5">
    <source>
        <dbReference type="ARBA" id="ARBA00022989"/>
    </source>
</evidence>
<dbReference type="InterPro" id="IPR011701">
    <property type="entry name" value="MFS"/>
</dbReference>
<dbReference type="Gene3D" id="1.20.1250.20">
    <property type="entry name" value="MFS general substrate transporter like domains"/>
    <property type="match status" value="1"/>
</dbReference>
<feature type="transmembrane region" description="Helical" evidence="8">
    <location>
        <begin position="239"/>
        <end position="257"/>
    </location>
</feature>
<dbReference type="InterPro" id="IPR036259">
    <property type="entry name" value="MFS_trans_sf"/>
</dbReference>
<dbReference type="AlphaFoldDB" id="A0A6A7G436"/>
<keyword evidence="2" id="KW-0813">Transport</keyword>
<dbReference type="GO" id="GO:0006820">
    <property type="term" value="P:monoatomic anion transport"/>
    <property type="evidence" value="ECO:0007669"/>
    <property type="project" value="TreeGrafter"/>
</dbReference>
<sequence length="291" mass="31521">MVVSGALCDSWAGWPSVFFVTGGIGILWGFLWFPLISDSPPTDGRGGTVPDDNKSLLSVPWRSILSSPAFLSLVLTHACANWGFYCLLTEMPSYLGHVLHFDVYTNGLVSSLPYLTKWLVMVSFSFWIDRSMERGRFSLRTSRRMASLIGLVTPALLLASIQLGGCSKIVVVLLLCLAVGISGTDSSGFLCAYQELAPNYAGVLAGLGNTVATLPGFLAPQLTGYLTEDQQSRSSWRQVFLVASALYLLSAAVYLTFMSTKVQPWNDPSHGRKEDSEQACPLSDVNTDANA</sequence>
<dbReference type="GO" id="GO:0016020">
    <property type="term" value="C:membrane"/>
    <property type="evidence" value="ECO:0007669"/>
    <property type="project" value="UniProtKB-SubCell"/>
</dbReference>
<evidence type="ECO:0000256" key="6">
    <source>
        <dbReference type="ARBA" id="ARBA00023136"/>
    </source>
</evidence>
<feature type="transmembrane region" description="Helical" evidence="8">
    <location>
        <begin position="200"/>
        <end position="219"/>
    </location>
</feature>
<dbReference type="PROSITE" id="PS50850">
    <property type="entry name" value="MFS"/>
    <property type="match status" value="1"/>
</dbReference>
<feature type="transmembrane region" description="Helical" evidence="8">
    <location>
        <begin position="145"/>
        <end position="163"/>
    </location>
</feature>
<proteinExistence type="evidence at transcript level"/>
<organism evidence="10">
    <name type="scientific">Hirondellea gigas</name>
    <dbReference type="NCBI Taxonomy" id="1518452"/>
    <lineage>
        <taxon>Eukaryota</taxon>
        <taxon>Metazoa</taxon>
        <taxon>Ecdysozoa</taxon>
        <taxon>Arthropoda</taxon>
        <taxon>Crustacea</taxon>
        <taxon>Multicrustacea</taxon>
        <taxon>Malacostraca</taxon>
        <taxon>Eumalacostraca</taxon>
        <taxon>Peracarida</taxon>
        <taxon>Amphipoda</taxon>
        <taxon>Amphilochidea</taxon>
        <taxon>Lysianassida</taxon>
        <taxon>Lysianassidira</taxon>
        <taxon>Lysianassoidea</taxon>
        <taxon>Lysianassidae</taxon>
        <taxon>Hirondellea</taxon>
    </lineage>
</organism>
<dbReference type="SUPFAM" id="SSF103473">
    <property type="entry name" value="MFS general substrate transporter"/>
    <property type="match status" value="1"/>
</dbReference>
<dbReference type="InterPro" id="IPR050382">
    <property type="entry name" value="MFS_Na/Anion_cotransporter"/>
</dbReference>
<keyword evidence="4" id="KW-0769">Symport</keyword>
<reference evidence="10" key="1">
    <citation type="submission" date="2017-11" db="EMBL/GenBank/DDBJ databases">
        <title>The sensing device of the deep-sea amphipod.</title>
        <authorList>
            <person name="Kobayashi H."/>
            <person name="Nagahama T."/>
            <person name="Arai W."/>
            <person name="Sasagawa Y."/>
            <person name="Umeda M."/>
            <person name="Hayashi T."/>
            <person name="Nikaido I."/>
            <person name="Watanabe H."/>
            <person name="Oguri K."/>
            <person name="Kitazato H."/>
            <person name="Fujioka K."/>
            <person name="Kido Y."/>
            <person name="Takami H."/>
        </authorList>
    </citation>
    <scope>NUCLEOTIDE SEQUENCE</scope>
    <source>
        <tissue evidence="10">Whole body</tissue>
    </source>
</reference>
<protein>
    <submittedName>
        <fullName evidence="10">Sialin-like</fullName>
    </submittedName>
</protein>
<feature type="transmembrane region" description="Helical" evidence="8">
    <location>
        <begin position="12"/>
        <end position="35"/>
    </location>
</feature>
<keyword evidence="5 8" id="KW-1133">Transmembrane helix</keyword>
<evidence type="ECO:0000256" key="8">
    <source>
        <dbReference type="SAM" id="Phobius"/>
    </source>
</evidence>